<feature type="binding site" evidence="7">
    <location>
        <position position="168"/>
    </location>
    <ligand>
        <name>L-ornithine</name>
        <dbReference type="ChEBI" id="CHEBI:46911"/>
    </ligand>
</feature>
<feature type="binding site" evidence="7">
    <location>
        <position position="107"/>
    </location>
    <ligand>
        <name>carbamoyl phosphate</name>
        <dbReference type="ChEBI" id="CHEBI:58228"/>
    </ligand>
</feature>
<dbReference type="NCBIfam" id="NF003286">
    <property type="entry name" value="PRK04284.1"/>
    <property type="match status" value="1"/>
</dbReference>
<dbReference type="InterPro" id="IPR002292">
    <property type="entry name" value="Orn/put_carbamltrans"/>
</dbReference>
<evidence type="ECO:0000259" key="8">
    <source>
        <dbReference type="Pfam" id="PF00185"/>
    </source>
</evidence>
<feature type="binding site" evidence="7">
    <location>
        <position position="83"/>
    </location>
    <ligand>
        <name>carbamoyl phosphate</name>
        <dbReference type="ChEBI" id="CHEBI:58228"/>
    </ligand>
</feature>
<dbReference type="PANTHER" id="PTHR45753:SF4">
    <property type="entry name" value="ORNITHINE CARBAMOYLTRANSFERASE SUBUNIT F-RELATED"/>
    <property type="match status" value="1"/>
</dbReference>
<comment type="caution">
    <text evidence="10">The sequence shown here is derived from an EMBL/GenBank/DDBJ whole genome shotgun (WGS) entry which is preliminary data.</text>
</comment>
<organism evidence="10 11">
    <name type="scientific">Gilliamella apicola</name>
    <dbReference type="NCBI Taxonomy" id="1196095"/>
    <lineage>
        <taxon>Bacteria</taxon>
        <taxon>Pseudomonadati</taxon>
        <taxon>Pseudomonadota</taxon>
        <taxon>Gammaproteobacteria</taxon>
        <taxon>Orbales</taxon>
        <taxon>Orbaceae</taxon>
        <taxon>Gilliamella</taxon>
    </lineage>
</organism>
<dbReference type="InterPro" id="IPR006130">
    <property type="entry name" value="Asp/Orn_carbamoylTrfase"/>
</dbReference>
<keyword evidence="4 7" id="KW-0963">Cytoplasm</keyword>
<dbReference type="PANTHER" id="PTHR45753">
    <property type="entry name" value="ORNITHINE CARBAMOYLTRANSFERASE, MITOCHONDRIAL"/>
    <property type="match status" value="1"/>
</dbReference>
<dbReference type="HAMAP" id="MF_01109">
    <property type="entry name" value="OTCase"/>
    <property type="match status" value="1"/>
</dbReference>
<dbReference type="GO" id="GO:0042450">
    <property type="term" value="P:L-arginine biosynthetic process via ornithine"/>
    <property type="evidence" value="ECO:0007669"/>
    <property type="project" value="UniProtKB-UniRule"/>
</dbReference>
<dbReference type="GO" id="GO:0019240">
    <property type="term" value="P:citrulline biosynthetic process"/>
    <property type="evidence" value="ECO:0007669"/>
    <property type="project" value="TreeGrafter"/>
</dbReference>
<evidence type="ECO:0000313" key="10">
    <source>
        <dbReference type="EMBL" id="PXZ02464.1"/>
    </source>
</evidence>
<proteinExistence type="inferred from homology"/>
<dbReference type="Proteomes" id="UP000247483">
    <property type="component" value="Unassembled WGS sequence"/>
</dbReference>
<comment type="subcellular location">
    <subcellularLocation>
        <location evidence="1 7">Cytoplasm</location>
    </subcellularLocation>
</comment>
<feature type="binding site" evidence="7">
    <location>
        <position position="232"/>
    </location>
    <ligand>
        <name>L-ornithine</name>
        <dbReference type="ChEBI" id="CHEBI:46911"/>
    </ligand>
</feature>
<evidence type="ECO:0000256" key="1">
    <source>
        <dbReference type="ARBA" id="ARBA00004496"/>
    </source>
</evidence>
<feature type="domain" description="Aspartate/ornithine carbamoyltransferase Asp/Orn-binding" evidence="8">
    <location>
        <begin position="157"/>
        <end position="330"/>
    </location>
</feature>
<feature type="binding site" evidence="7">
    <location>
        <begin position="56"/>
        <end position="59"/>
    </location>
    <ligand>
        <name>carbamoyl phosphate</name>
        <dbReference type="ChEBI" id="CHEBI:58228"/>
    </ligand>
</feature>
<dbReference type="PRINTS" id="PR00102">
    <property type="entry name" value="OTCASE"/>
</dbReference>
<dbReference type="EMBL" id="QGLP01000010">
    <property type="protein sequence ID" value="PXZ02464.1"/>
    <property type="molecule type" value="Genomic_DNA"/>
</dbReference>
<dbReference type="GO" id="GO:0004585">
    <property type="term" value="F:ornithine carbamoyltransferase activity"/>
    <property type="evidence" value="ECO:0007669"/>
    <property type="project" value="UniProtKB-UniRule"/>
</dbReference>
<dbReference type="SUPFAM" id="SSF53671">
    <property type="entry name" value="Aspartate/ornithine carbamoyltransferase"/>
    <property type="match status" value="1"/>
</dbReference>
<comment type="catalytic activity">
    <reaction evidence="6 7">
        <text>carbamoyl phosphate + L-ornithine = L-citrulline + phosphate + H(+)</text>
        <dbReference type="Rhea" id="RHEA:19513"/>
        <dbReference type="ChEBI" id="CHEBI:15378"/>
        <dbReference type="ChEBI" id="CHEBI:43474"/>
        <dbReference type="ChEBI" id="CHEBI:46911"/>
        <dbReference type="ChEBI" id="CHEBI:57743"/>
        <dbReference type="ChEBI" id="CHEBI:58228"/>
        <dbReference type="EC" id="2.1.3.3"/>
    </reaction>
</comment>
<dbReference type="Gene3D" id="3.40.50.1370">
    <property type="entry name" value="Aspartate/ornithine carbamoyltransferase"/>
    <property type="match status" value="2"/>
</dbReference>
<feature type="domain" description="Aspartate/ornithine carbamoyltransferase carbamoyl-P binding" evidence="9">
    <location>
        <begin position="7"/>
        <end position="147"/>
    </location>
</feature>
<evidence type="ECO:0000259" key="9">
    <source>
        <dbReference type="Pfam" id="PF02729"/>
    </source>
</evidence>
<sequence length="336" mass="37426">MHGFYQRHFLRLLDFTPAEINQLIQLAIELKKAKKHGSEKKHLVGKNIALIFEKDSTRTRCAFEVGGFDQGAQVTYLGPSGSQIGHKESIADTARVLGRMYDGIEYRGYGQEIVETLAKYAGVPVWNGLTTEAHPTQILADFMTMKEHIGDRALNSVKFAYLGDARNNMGNSLMEGAALMGMEIRLVAPKACQPEAELVQKCQEIAKTTGAKIILTEDVASGVKDVDFLYTDVWVSMGEPKEVWDERVKLLTPYQVNQNVIELTGNPNVKFMHCLPAFHDMNTTVGKQMSAQYGLQNGLEVTDEVFESKHSIVFDEAENRLHTIKAVMVATLAKDE</sequence>
<dbReference type="GO" id="GO:0005737">
    <property type="term" value="C:cytoplasm"/>
    <property type="evidence" value="ECO:0007669"/>
    <property type="project" value="UniProtKB-SubCell"/>
</dbReference>
<evidence type="ECO:0000256" key="5">
    <source>
        <dbReference type="ARBA" id="ARBA00022679"/>
    </source>
</evidence>
<dbReference type="GO" id="GO:0016597">
    <property type="term" value="F:amino acid binding"/>
    <property type="evidence" value="ECO:0007669"/>
    <property type="project" value="InterPro"/>
</dbReference>
<dbReference type="NCBIfam" id="TIGR00658">
    <property type="entry name" value="orni_carb_tr"/>
    <property type="match status" value="1"/>
</dbReference>
<evidence type="ECO:0000313" key="11">
    <source>
        <dbReference type="Proteomes" id="UP000247483"/>
    </source>
</evidence>
<dbReference type="Pfam" id="PF00185">
    <property type="entry name" value="OTCace"/>
    <property type="match status" value="1"/>
</dbReference>
<evidence type="ECO:0000256" key="7">
    <source>
        <dbReference type="HAMAP-Rule" id="MF_01109"/>
    </source>
</evidence>
<evidence type="ECO:0000256" key="4">
    <source>
        <dbReference type="ARBA" id="ARBA00022490"/>
    </source>
</evidence>
<dbReference type="Pfam" id="PF02729">
    <property type="entry name" value="OTCace_N"/>
    <property type="match status" value="1"/>
</dbReference>
<dbReference type="FunFam" id="3.40.50.1370:FF:000004">
    <property type="entry name" value="Ornithine carbamoyltransferase"/>
    <property type="match status" value="1"/>
</dbReference>
<dbReference type="AlphaFoldDB" id="A0A2V4DWC8"/>
<dbReference type="InterPro" id="IPR006131">
    <property type="entry name" value="Asp_carbamoyltransf_Asp/Orn-bd"/>
</dbReference>
<feature type="binding site" evidence="7">
    <location>
        <position position="320"/>
    </location>
    <ligand>
        <name>carbamoyl phosphate</name>
        <dbReference type="ChEBI" id="CHEBI:58228"/>
    </ligand>
</feature>
<accession>A0A2V4DWC8</accession>
<dbReference type="EC" id="2.1.3.3" evidence="3 7"/>
<feature type="binding site" evidence="7">
    <location>
        <begin position="134"/>
        <end position="137"/>
    </location>
    <ligand>
        <name>carbamoyl phosphate</name>
        <dbReference type="ChEBI" id="CHEBI:58228"/>
    </ligand>
</feature>
<feature type="binding site" evidence="7">
    <location>
        <begin position="274"/>
        <end position="275"/>
    </location>
    <ligand>
        <name>carbamoyl phosphate</name>
        <dbReference type="ChEBI" id="CHEBI:58228"/>
    </ligand>
</feature>
<dbReference type="PRINTS" id="PR00100">
    <property type="entry name" value="AOTCASE"/>
</dbReference>
<evidence type="ECO:0000256" key="2">
    <source>
        <dbReference type="ARBA" id="ARBA00007805"/>
    </source>
</evidence>
<protein>
    <recommendedName>
        <fullName evidence="3 7">Ornithine carbamoyltransferase</fullName>
        <shortName evidence="7">OTCase</shortName>
        <ecNumber evidence="3 7">2.1.3.3</ecNumber>
    </recommendedName>
</protein>
<dbReference type="NCBIfam" id="NF009213">
    <property type="entry name" value="PRK12562.1"/>
    <property type="match status" value="1"/>
</dbReference>
<feature type="binding site" evidence="7">
    <location>
        <begin position="236"/>
        <end position="237"/>
    </location>
    <ligand>
        <name>L-ornithine</name>
        <dbReference type="ChEBI" id="CHEBI:46911"/>
    </ligand>
</feature>
<dbReference type="RefSeq" id="WP_110424507.1">
    <property type="nucleotide sequence ID" value="NZ_QGLP01000010.1"/>
</dbReference>
<evidence type="ECO:0000256" key="6">
    <source>
        <dbReference type="ARBA" id="ARBA00048772"/>
    </source>
</evidence>
<evidence type="ECO:0000256" key="3">
    <source>
        <dbReference type="ARBA" id="ARBA00013007"/>
    </source>
</evidence>
<dbReference type="PROSITE" id="PS00097">
    <property type="entry name" value="CARBAMOYLTRANSFERASE"/>
    <property type="match status" value="1"/>
</dbReference>
<reference evidence="10 11" key="1">
    <citation type="submission" date="2018-05" db="EMBL/GenBank/DDBJ databases">
        <title>Reference genomes for bee gut microbiota database.</title>
        <authorList>
            <person name="Ellegaard K.M."/>
        </authorList>
    </citation>
    <scope>NUCLEOTIDE SEQUENCE [LARGE SCALE GENOMIC DNA]</scope>
    <source>
        <strain evidence="10 11">ESL0177</strain>
    </source>
</reference>
<comment type="similarity">
    <text evidence="2 7">Belongs to the aspartate/ornithine carbamoyltransferase superfamily. OTCase family.</text>
</comment>
<gene>
    <name evidence="10" type="primary">argF</name>
    <name evidence="10" type="ORF">DKK79_13385</name>
</gene>
<keyword evidence="5 7" id="KW-0808">Transferase</keyword>
<dbReference type="InterPro" id="IPR024904">
    <property type="entry name" value="OTCase_ArgI"/>
</dbReference>
<dbReference type="InterPro" id="IPR036901">
    <property type="entry name" value="Asp/Orn_carbamoylTrfase_sf"/>
</dbReference>
<dbReference type="InterPro" id="IPR006132">
    <property type="entry name" value="Asp/Orn_carbamoyltranf_P-bd"/>
</dbReference>
<name>A0A2V4DWC8_9GAMM</name>